<sequence length="177" mass="19837">MARKHRWSAKRYEKWLLKRTAANKDKRRLVKCPVKACKWQGLRLDRHCQYKHPTLRPTTYKLALAVGKEPKDASPTKPQAAKPAAKKRMTLLFSDEEESEEGKALGTKSPPKIRRLPSSSDSSESGAEESCQECIASDADSGVSSQESEGSDRNFAISDRFQGQHNTLVAYPRGYEG</sequence>
<proteinExistence type="predicted"/>
<evidence type="ECO:0000256" key="1">
    <source>
        <dbReference type="SAM" id="MobiDB-lite"/>
    </source>
</evidence>
<accession>A7RV56</accession>
<dbReference type="HOGENOM" id="CLU_1519646_0_0_1"/>
<dbReference type="EMBL" id="DS469542">
    <property type="protein sequence ID" value="EDO44692.1"/>
    <property type="molecule type" value="Genomic_DNA"/>
</dbReference>
<protein>
    <submittedName>
        <fullName evidence="2">Uncharacterized protein</fullName>
    </submittedName>
</protein>
<dbReference type="AlphaFoldDB" id="A7RV56"/>
<keyword evidence="3" id="KW-1185">Reference proteome</keyword>
<reference evidence="2 3" key="1">
    <citation type="journal article" date="2007" name="Science">
        <title>Sea anemone genome reveals ancestral eumetazoan gene repertoire and genomic organization.</title>
        <authorList>
            <person name="Putnam N.H."/>
            <person name="Srivastava M."/>
            <person name="Hellsten U."/>
            <person name="Dirks B."/>
            <person name="Chapman J."/>
            <person name="Salamov A."/>
            <person name="Terry A."/>
            <person name="Shapiro H."/>
            <person name="Lindquist E."/>
            <person name="Kapitonov V.V."/>
            <person name="Jurka J."/>
            <person name="Genikhovich G."/>
            <person name="Grigoriev I.V."/>
            <person name="Lucas S.M."/>
            <person name="Steele R.E."/>
            <person name="Finnerty J.R."/>
            <person name="Technau U."/>
            <person name="Martindale M.Q."/>
            <person name="Rokhsar D.S."/>
        </authorList>
    </citation>
    <scope>NUCLEOTIDE SEQUENCE [LARGE SCALE GENOMIC DNA]</scope>
    <source>
        <strain evidence="3">CH2 X CH6</strain>
    </source>
</reference>
<gene>
    <name evidence="2" type="ORF">NEMVEDRAFT_v1g202606</name>
</gene>
<organism evidence="2 3">
    <name type="scientific">Nematostella vectensis</name>
    <name type="common">Starlet sea anemone</name>
    <dbReference type="NCBI Taxonomy" id="45351"/>
    <lineage>
        <taxon>Eukaryota</taxon>
        <taxon>Metazoa</taxon>
        <taxon>Cnidaria</taxon>
        <taxon>Anthozoa</taxon>
        <taxon>Hexacorallia</taxon>
        <taxon>Actiniaria</taxon>
        <taxon>Edwardsiidae</taxon>
        <taxon>Nematostella</taxon>
    </lineage>
</organism>
<evidence type="ECO:0000313" key="3">
    <source>
        <dbReference type="Proteomes" id="UP000001593"/>
    </source>
</evidence>
<evidence type="ECO:0000313" key="2">
    <source>
        <dbReference type="EMBL" id="EDO44692.1"/>
    </source>
</evidence>
<feature type="region of interest" description="Disordered" evidence="1">
    <location>
        <begin position="68"/>
        <end position="177"/>
    </location>
</feature>
<name>A7RV56_NEMVE</name>
<dbReference type="Proteomes" id="UP000001593">
    <property type="component" value="Unassembled WGS sequence"/>
</dbReference>
<dbReference type="InParanoid" id="A7RV56"/>